<proteinExistence type="predicted"/>
<name>A0A9W9I9S1_9EURO</name>
<reference evidence="2" key="1">
    <citation type="submission" date="2022-11" db="EMBL/GenBank/DDBJ databases">
        <authorList>
            <person name="Petersen C."/>
        </authorList>
    </citation>
    <scope>NUCLEOTIDE SEQUENCE</scope>
    <source>
        <strain evidence="2">IBT 26290</strain>
    </source>
</reference>
<keyword evidence="1" id="KW-1133">Transmembrane helix</keyword>
<feature type="transmembrane region" description="Helical" evidence="1">
    <location>
        <begin position="69"/>
        <end position="93"/>
    </location>
</feature>
<dbReference type="OrthoDB" id="202545at2759"/>
<dbReference type="Proteomes" id="UP001149163">
    <property type="component" value="Unassembled WGS sequence"/>
</dbReference>
<reference evidence="2" key="2">
    <citation type="journal article" date="2023" name="IMA Fungus">
        <title>Comparative genomic study of the Penicillium genus elucidates a diverse pangenome and 15 lateral gene transfer events.</title>
        <authorList>
            <person name="Petersen C."/>
            <person name="Sorensen T."/>
            <person name="Nielsen M.R."/>
            <person name="Sondergaard T.E."/>
            <person name="Sorensen J.L."/>
            <person name="Fitzpatrick D.A."/>
            <person name="Frisvad J.C."/>
            <person name="Nielsen K.L."/>
        </authorList>
    </citation>
    <scope>NUCLEOTIDE SEQUENCE</scope>
    <source>
        <strain evidence="2">IBT 26290</strain>
    </source>
</reference>
<keyword evidence="1" id="KW-0812">Transmembrane</keyword>
<keyword evidence="3" id="KW-1185">Reference proteome</keyword>
<dbReference type="AlphaFoldDB" id="A0A9W9I9S1"/>
<evidence type="ECO:0000256" key="1">
    <source>
        <dbReference type="SAM" id="Phobius"/>
    </source>
</evidence>
<gene>
    <name evidence="2" type="ORF">N7482_006303</name>
</gene>
<dbReference type="PANTHER" id="PTHR42044:SF2">
    <property type="entry name" value="DUF676 DOMAIN-CONTAINING PROTEIN"/>
    <property type="match status" value="1"/>
</dbReference>
<evidence type="ECO:0000313" key="3">
    <source>
        <dbReference type="Proteomes" id="UP001149163"/>
    </source>
</evidence>
<organism evidence="2 3">
    <name type="scientific">Penicillium canariense</name>
    <dbReference type="NCBI Taxonomy" id="189055"/>
    <lineage>
        <taxon>Eukaryota</taxon>
        <taxon>Fungi</taxon>
        <taxon>Dikarya</taxon>
        <taxon>Ascomycota</taxon>
        <taxon>Pezizomycotina</taxon>
        <taxon>Eurotiomycetes</taxon>
        <taxon>Eurotiomycetidae</taxon>
        <taxon>Eurotiales</taxon>
        <taxon>Aspergillaceae</taxon>
        <taxon>Penicillium</taxon>
    </lineage>
</organism>
<comment type="caution">
    <text evidence="2">The sequence shown here is derived from an EMBL/GenBank/DDBJ whole genome shotgun (WGS) entry which is preliminary data.</text>
</comment>
<dbReference type="PANTHER" id="PTHR42044">
    <property type="entry name" value="DUF676 DOMAIN-CONTAINING PROTEIN-RELATED"/>
    <property type="match status" value="1"/>
</dbReference>
<protein>
    <submittedName>
        <fullName evidence="2">Uncharacterized protein</fullName>
    </submittedName>
</protein>
<feature type="transmembrane region" description="Helical" evidence="1">
    <location>
        <begin position="99"/>
        <end position="118"/>
    </location>
</feature>
<dbReference type="GeneID" id="81427604"/>
<dbReference type="EMBL" id="JAPQKN010000003">
    <property type="protein sequence ID" value="KAJ5167522.1"/>
    <property type="molecule type" value="Genomic_DNA"/>
</dbReference>
<accession>A0A9W9I9S1</accession>
<keyword evidence="1" id="KW-0472">Membrane</keyword>
<evidence type="ECO:0000313" key="2">
    <source>
        <dbReference type="EMBL" id="KAJ5167522.1"/>
    </source>
</evidence>
<sequence length="440" mass="50045">MAPQIRLTQRDPNTTPLPYTAAPLSLLWSDICLFIRYAWVLPALLFPLRLGQTDVLDELYPSFQGVLSLIMQAFLTIYQLLFLLSLPFVILFLTPALWMLFYIAAAIIINYTICLFVLNGFQRVLVSNVPVAEQPHHGKERWFFINGIASGRYWTQNTVNQLSYTFGRKITGGWTYQADLSYFLSVGLPFDLIECLIQRDLTYATGDIRRSYVLLKEALLDPAVEKVVLILHSQGGIEGGLVIDWLLDELPQDLLHQLEVYTFGNAANHFNNPQCTFQGPVETNHSGCAPSVRRSIRYIEHYANSRDTVSRVGVLRFAYLPNRYLGRLFIRPGSGHLMNQHYLDSMFTLGADGRVLESNPFMDMEVETKPDVLLESSKKSLGNTSGHKEETLSPIAGSVGHTQKRIVVQDVVHQVLRVKDFSRLWRYRDGRSPETQEAVW</sequence>
<dbReference type="RefSeq" id="XP_056543983.1">
    <property type="nucleotide sequence ID" value="XM_056688428.1"/>
</dbReference>
<feature type="transmembrane region" description="Helical" evidence="1">
    <location>
        <begin position="26"/>
        <end position="48"/>
    </location>
</feature>